<comment type="caution">
    <text evidence="2">The sequence shown here is derived from an EMBL/GenBank/DDBJ whole genome shotgun (WGS) entry which is preliminary data.</text>
</comment>
<dbReference type="PROSITE" id="PS51186">
    <property type="entry name" value="GNAT"/>
    <property type="match status" value="1"/>
</dbReference>
<keyword evidence="2" id="KW-0808">Transferase</keyword>
<reference evidence="2 3" key="1">
    <citation type="submission" date="2020-07" db="EMBL/GenBank/DDBJ databases">
        <title>Genomic Encyclopedia of Type Strains, Phase IV (KMG-IV): sequencing the most valuable type-strain genomes for metagenomic binning, comparative biology and taxonomic classification.</title>
        <authorList>
            <person name="Goeker M."/>
        </authorList>
    </citation>
    <scope>NUCLEOTIDE SEQUENCE [LARGE SCALE GENOMIC DNA]</scope>
    <source>
        <strain evidence="2 3">DSM 45533</strain>
    </source>
</reference>
<dbReference type="InterPro" id="IPR051908">
    <property type="entry name" value="Ribosomal_N-acetyltransferase"/>
</dbReference>
<evidence type="ECO:0000313" key="3">
    <source>
        <dbReference type="Proteomes" id="UP000530928"/>
    </source>
</evidence>
<protein>
    <submittedName>
        <fullName evidence="2">RimJ/RimL family protein N-acetyltransferase</fullName>
    </submittedName>
</protein>
<organism evidence="2 3">
    <name type="scientific">Nonomuraea soli</name>
    <dbReference type="NCBI Taxonomy" id="1032476"/>
    <lineage>
        <taxon>Bacteria</taxon>
        <taxon>Bacillati</taxon>
        <taxon>Actinomycetota</taxon>
        <taxon>Actinomycetes</taxon>
        <taxon>Streptosporangiales</taxon>
        <taxon>Streptosporangiaceae</taxon>
        <taxon>Nonomuraea</taxon>
    </lineage>
</organism>
<dbReference type="Proteomes" id="UP000530928">
    <property type="component" value="Unassembled WGS sequence"/>
</dbReference>
<dbReference type="AlphaFoldDB" id="A0A7W0CKL2"/>
<feature type="domain" description="N-acetyltransferase" evidence="1">
    <location>
        <begin position="10"/>
        <end position="176"/>
    </location>
</feature>
<evidence type="ECO:0000313" key="2">
    <source>
        <dbReference type="EMBL" id="MBA2892926.1"/>
    </source>
</evidence>
<gene>
    <name evidence="2" type="ORF">HNR30_004280</name>
</gene>
<dbReference type="InterPro" id="IPR016181">
    <property type="entry name" value="Acyl_CoA_acyltransferase"/>
</dbReference>
<name>A0A7W0CKL2_9ACTN</name>
<accession>A0A7W0CKL2</accession>
<keyword evidence="3" id="KW-1185">Reference proteome</keyword>
<dbReference type="InterPro" id="IPR000182">
    <property type="entry name" value="GNAT_dom"/>
</dbReference>
<dbReference type="GO" id="GO:0005737">
    <property type="term" value="C:cytoplasm"/>
    <property type="evidence" value="ECO:0007669"/>
    <property type="project" value="TreeGrafter"/>
</dbReference>
<dbReference type="PANTHER" id="PTHR43441:SF2">
    <property type="entry name" value="FAMILY ACETYLTRANSFERASE, PUTATIVE (AFU_ORTHOLOGUE AFUA_7G00850)-RELATED"/>
    <property type="match status" value="1"/>
</dbReference>
<proteinExistence type="predicted"/>
<dbReference type="RefSeq" id="WP_181611638.1">
    <property type="nucleotide sequence ID" value="NZ_BAABAM010000003.1"/>
</dbReference>
<dbReference type="EMBL" id="JACDUR010000004">
    <property type="protein sequence ID" value="MBA2892926.1"/>
    <property type="molecule type" value="Genomic_DNA"/>
</dbReference>
<evidence type="ECO:0000259" key="1">
    <source>
        <dbReference type="PROSITE" id="PS51186"/>
    </source>
</evidence>
<dbReference type="PANTHER" id="PTHR43441">
    <property type="entry name" value="RIBOSOMAL-PROTEIN-SERINE ACETYLTRANSFERASE"/>
    <property type="match status" value="1"/>
</dbReference>
<dbReference type="Gene3D" id="3.40.630.30">
    <property type="match status" value="1"/>
</dbReference>
<dbReference type="SUPFAM" id="SSF55729">
    <property type="entry name" value="Acyl-CoA N-acyltransferases (Nat)"/>
    <property type="match status" value="1"/>
</dbReference>
<sequence length="193" mass="21535">MTSAWVGERVRLRGAEPGDWEAFAAFDSFSDDQRNGWLVTPPRSAERARAWARELAEQDPDFDEFRLVIADVRDDAPVGMINTHHADRLHGTFSYGVAVGNPHQRRGYASEAVALLLRYMFGERRFQKCDIEVYASNEGSLELHGALGFVTEGRRRRSRYAAGRYEDVVLLGITAEEFRAADRRSGAGGPATG</sequence>
<dbReference type="GO" id="GO:0008999">
    <property type="term" value="F:protein-N-terminal-alanine acetyltransferase activity"/>
    <property type="evidence" value="ECO:0007669"/>
    <property type="project" value="TreeGrafter"/>
</dbReference>
<dbReference type="Pfam" id="PF13302">
    <property type="entry name" value="Acetyltransf_3"/>
    <property type="match status" value="1"/>
</dbReference>
<dbReference type="GO" id="GO:1990189">
    <property type="term" value="F:protein N-terminal-serine acetyltransferase activity"/>
    <property type="evidence" value="ECO:0007669"/>
    <property type="project" value="TreeGrafter"/>
</dbReference>